<dbReference type="InterPro" id="IPR036390">
    <property type="entry name" value="WH_DNA-bd_sf"/>
</dbReference>
<dbReference type="AlphaFoldDB" id="A0A4R5KJ59"/>
<sequence>MNSEFTIAVHSLVLLAYRPDHMATSDMIAYNVCTHPARVRKVMALLRKQGYVAAKEGQGGGFLLNCEPEQVTLAEVYRLTSMGSVKPNWCSGDLDQDCMIACNMASVMDHIFAGAEKQLIDYFHQSTIQDVLNQVREMQMRKS</sequence>
<evidence type="ECO:0000313" key="1">
    <source>
        <dbReference type="EMBL" id="TDF95531.1"/>
    </source>
</evidence>
<dbReference type="PANTHER" id="PTHR33221:SF15">
    <property type="entry name" value="HTH-TYPE TRANSCRIPTIONAL REGULATOR YWGB-RELATED"/>
    <property type="match status" value="1"/>
</dbReference>
<dbReference type="SUPFAM" id="SSF46785">
    <property type="entry name" value="Winged helix' DNA-binding domain"/>
    <property type="match status" value="1"/>
</dbReference>
<dbReference type="PROSITE" id="PS01332">
    <property type="entry name" value="HTH_RRF2_1"/>
    <property type="match status" value="1"/>
</dbReference>
<dbReference type="GO" id="GO:0005829">
    <property type="term" value="C:cytosol"/>
    <property type="evidence" value="ECO:0007669"/>
    <property type="project" value="TreeGrafter"/>
</dbReference>
<comment type="caution">
    <text evidence="1">The sequence shown here is derived from an EMBL/GenBank/DDBJ whole genome shotgun (WGS) entry which is preliminary data.</text>
</comment>
<dbReference type="PANTHER" id="PTHR33221">
    <property type="entry name" value="WINGED HELIX-TURN-HELIX TRANSCRIPTIONAL REGULATOR, RRF2 FAMILY"/>
    <property type="match status" value="1"/>
</dbReference>
<dbReference type="GO" id="GO:0003700">
    <property type="term" value="F:DNA-binding transcription factor activity"/>
    <property type="evidence" value="ECO:0007669"/>
    <property type="project" value="TreeGrafter"/>
</dbReference>
<dbReference type="InterPro" id="IPR036388">
    <property type="entry name" value="WH-like_DNA-bd_sf"/>
</dbReference>
<dbReference type="RefSeq" id="WP_133231639.1">
    <property type="nucleotide sequence ID" value="NZ_SMRT01000010.1"/>
</dbReference>
<dbReference type="InterPro" id="IPR000944">
    <property type="entry name" value="Tscrpt_reg_Rrf2"/>
</dbReference>
<reference evidence="1 2" key="1">
    <citation type="submission" date="2019-03" db="EMBL/GenBank/DDBJ databases">
        <title>This is whole genome sequence of Paenibacillus sp MS74 strain.</title>
        <authorList>
            <person name="Trinh H.N."/>
        </authorList>
    </citation>
    <scope>NUCLEOTIDE SEQUENCE [LARGE SCALE GENOMIC DNA]</scope>
    <source>
        <strain evidence="1 2">MS74</strain>
    </source>
</reference>
<dbReference type="EMBL" id="SMRT01000010">
    <property type="protein sequence ID" value="TDF95531.1"/>
    <property type="molecule type" value="Genomic_DNA"/>
</dbReference>
<name>A0A4R5KJ59_9BACL</name>
<organism evidence="1 2">
    <name type="scientific">Paenibacillus piri</name>
    <dbReference type="NCBI Taxonomy" id="2547395"/>
    <lineage>
        <taxon>Bacteria</taxon>
        <taxon>Bacillati</taxon>
        <taxon>Bacillota</taxon>
        <taxon>Bacilli</taxon>
        <taxon>Bacillales</taxon>
        <taxon>Paenibacillaceae</taxon>
        <taxon>Paenibacillus</taxon>
    </lineage>
</organism>
<dbReference type="Gene3D" id="1.10.10.10">
    <property type="entry name" value="Winged helix-like DNA-binding domain superfamily/Winged helix DNA-binding domain"/>
    <property type="match status" value="1"/>
</dbReference>
<proteinExistence type="predicted"/>
<gene>
    <name evidence="1" type="ORF">E1757_20795</name>
</gene>
<evidence type="ECO:0000313" key="2">
    <source>
        <dbReference type="Proteomes" id="UP000295636"/>
    </source>
</evidence>
<dbReference type="Proteomes" id="UP000295636">
    <property type="component" value="Unassembled WGS sequence"/>
</dbReference>
<accession>A0A4R5KJ59</accession>
<dbReference type="Pfam" id="PF02082">
    <property type="entry name" value="Rrf2"/>
    <property type="match status" value="1"/>
</dbReference>
<dbReference type="PROSITE" id="PS51197">
    <property type="entry name" value="HTH_RRF2_2"/>
    <property type="match status" value="1"/>
</dbReference>
<keyword evidence="2" id="KW-1185">Reference proteome</keyword>
<dbReference type="InterPro" id="IPR030489">
    <property type="entry name" value="TR_Rrf2-type_CS"/>
</dbReference>
<dbReference type="OrthoDB" id="3242805at2"/>
<protein>
    <submittedName>
        <fullName evidence="1">Rrf2 family transcriptional regulator</fullName>
    </submittedName>
</protein>